<dbReference type="MEROPS" id="C40.001"/>
<keyword evidence="2" id="KW-0645">Protease</keyword>
<dbReference type="Pfam" id="PF18348">
    <property type="entry name" value="SH3_16"/>
    <property type="match status" value="1"/>
</dbReference>
<dbReference type="AlphaFoldDB" id="Q2CCU9"/>
<evidence type="ECO:0000313" key="6">
    <source>
        <dbReference type="EMBL" id="EAR50524.1"/>
    </source>
</evidence>
<dbReference type="Gene3D" id="3.90.1720.10">
    <property type="entry name" value="endopeptidase domain like (from Nostoc punctiforme)"/>
    <property type="match status" value="1"/>
</dbReference>
<sequence>MSGAPADPRERPANARVAHVSLEGLVAAERFSEGTAQSVARPRLELVARPGGPRERELLFGETFRVLEERDGLAFGFGEKDGYVGHVEAAGLAAPVEATHIVAVRMTQALGAPAFKSMEDGPLLGLGARLRVTGREGRWCATNVGYVPANHLRPLDDPERDPVAVAERLLGTPYCWGRNSALGLDCSGLVQAACTACGIACPGDSDQQERRLGRALRQGEPAQRGDLLFWKGHVAWAAGPGLLLHANAHHMAVAYEPMNEALARIEAQGDGPVTSRRRLG</sequence>
<dbReference type="eggNOG" id="COG0791">
    <property type="taxonomic scope" value="Bacteria"/>
</dbReference>
<dbReference type="GO" id="GO:0006508">
    <property type="term" value="P:proteolysis"/>
    <property type="evidence" value="ECO:0007669"/>
    <property type="project" value="UniProtKB-KW"/>
</dbReference>
<dbReference type="Pfam" id="PF00877">
    <property type="entry name" value="NLPC_P60"/>
    <property type="match status" value="1"/>
</dbReference>
<name>Q2CCU9_OCEGH</name>
<dbReference type="PROSITE" id="PS51935">
    <property type="entry name" value="NLPC_P60"/>
    <property type="match status" value="1"/>
</dbReference>
<dbReference type="OrthoDB" id="9813368at2"/>
<dbReference type="STRING" id="314256.OG2516_09775"/>
<evidence type="ECO:0000256" key="4">
    <source>
        <dbReference type="ARBA" id="ARBA00022807"/>
    </source>
</evidence>
<dbReference type="InterPro" id="IPR051794">
    <property type="entry name" value="PG_Endopeptidase_C40"/>
</dbReference>
<organism evidence="6 7">
    <name type="scientific">Oceanicola granulosus (strain ATCC BAA-861 / DSM 15982 / KCTC 12143 / HTCC2516)</name>
    <dbReference type="NCBI Taxonomy" id="314256"/>
    <lineage>
        <taxon>Bacteria</taxon>
        <taxon>Pseudomonadati</taxon>
        <taxon>Pseudomonadota</taxon>
        <taxon>Alphaproteobacteria</taxon>
        <taxon>Rhodobacterales</taxon>
        <taxon>Roseobacteraceae</taxon>
        <taxon>Oceanicola</taxon>
    </lineage>
</organism>
<evidence type="ECO:0000256" key="3">
    <source>
        <dbReference type="ARBA" id="ARBA00022801"/>
    </source>
</evidence>
<dbReference type="PANTHER" id="PTHR47359">
    <property type="entry name" value="PEPTIDOGLYCAN DL-ENDOPEPTIDASE CWLO"/>
    <property type="match status" value="1"/>
</dbReference>
<keyword evidence="7" id="KW-1185">Reference proteome</keyword>
<dbReference type="Proteomes" id="UP000003635">
    <property type="component" value="Unassembled WGS sequence"/>
</dbReference>
<evidence type="ECO:0000256" key="2">
    <source>
        <dbReference type="ARBA" id="ARBA00022670"/>
    </source>
</evidence>
<dbReference type="InterPro" id="IPR000064">
    <property type="entry name" value="NLP_P60_dom"/>
</dbReference>
<gene>
    <name evidence="6" type="ORF">OG2516_09775</name>
</gene>
<evidence type="ECO:0000313" key="7">
    <source>
        <dbReference type="Proteomes" id="UP000003635"/>
    </source>
</evidence>
<evidence type="ECO:0000259" key="5">
    <source>
        <dbReference type="PROSITE" id="PS51935"/>
    </source>
</evidence>
<dbReference type="GO" id="GO:0008234">
    <property type="term" value="F:cysteine-type peptidase activity"/>
    <property type="evidence" value="ECO:0007669"/>
    <property type="project" value="UniProtKB-KW"/>
</dbReference>
<keyword evidence="3" id="KW-0378">Hydrolase</keyword>
<proteinExistence type="inferred from homology"/>
<dbReference type="RefSeq" id="WP_007255476.1">
    <property type="nucleotide sequence ID" value="NZ_CH724107.1"/>
</dbReference>
<keyword evidence="4" id="KW-0788">Thiol protease</keyword>
<dbReference type="PANTHER" id="PTHR47359:SF3">
    <property type="entry name" value="NLP_P60 DOMAIN-CONTAINING PROTEIN-RELATED"/>
    <property type="match status" value="1"/>
</dbReference>
<reference evidence="6 7" key="1">
    <citation type="journal article" date="2010" name="J. Bacteriol.">
        <title>Genome sequences of Oceanicola granulosus HTCC2516(T) and Oceanicola batsensis HTCC2597(TDelta).</title>
        <authorList>
            <person name="Thrash J.C."/>
            <person name="Cho J.C."/>
            <person name="Vergin K.L."/>
            <person name="Giovannoni S.J."/>
        </authorList>
    </citation>
    <scope>NUCLEOTIDE SEQUENCE [LARGE SCALE GENOMIC DNA]</scope>
    <source>
        <strain evidence="7">ATCC BAA-861 / DSM 15982 / KCTC 12143 / HTCC2516</strain>
    </source>
</reference>
<protein>
    <recommendedName>
        <fullName evidence="5">NlpC/P60 domain-containing protein</fullName>
    </recommendedName>
</protein>
<comment type="similarity">
    <text evidence="1">Belongs to the peptidase C40 family.</text>
</comment>
<evidence type="ECO:0000256" key="1">
    <source>
        <dbReference type="ARBA" id="ARBA00007074"/>
    </source>
</evidence>
<accession>Q2CCU9</accession>
<dbReference type="HOGENOM" id="CLU_016043_13_3_5"/>
<dbReference type="EMBL" id="AAOT01000027">
    <property type="protein sequence ID" value="EAR50524.1"/>
    <property type="molecule type" value="Genomic_DNA"/>
</dbReference>
<comment type="caution">
    <text evidence="6">The sequence shown here is derived from an EMBL/GenBank/DDBJ whole genome shotgun (WGS) entry which is preliminary data.</text>
</comment>
<dbReference type="InterPro" id="IPR041382">
    <property type="entry name" value="SH3_16"/>
</dbReference>
<dbReference type="SUPFAM" id="SSF54001">
    <property type="entry name" value="Cysteine proteinases"/>
    <property type="match status" value="1"/>
</dbReference>
<feature type="domain" description="NlpC/P60" evidence="5">
    <location>
        <begin position="156"/>
        <end position="280"/>
    </location>
</feature>
<dbReference type="InterPro" id="IPR038765">
    <property type="entry name" value="Papain-like_cys_pep_sf"/>
</dbReference>